<dbReference type="EMBL" id="CP170721">
    <property type="protein sequence ID" value="XIA18961.1"/>
    <property type="molecule type" value="Genomic_DNA"/>
</dbReference>
<dbReference type="AlphaFoldDB" id="A0AB74UQ90"/>
<feature type="chain" id="PRO_5044497030" evidence="1">
    <location>
        <begin position="22"/>
        <end position="149"/>
    </location>
</feature>
<dbReference type="RefSeq" id="WP_395119851.1">
    <property type="nucleotide sequence ID" value="NZ_CP170721.1"/>
</dbReference>
<organism evidence="2">
    <name type="scientific">Rhodanobacter sp. FW102-FHT14D07</name>
    <dbReference type="NCBI Taxonomy" id="3351462"/>
    <lineage>
        <taxon>Bacteria</taxon>
        <taxon>Pseudomonadati</taxon>
        <taxon>Pseudomonadota</taxon>
        <taxon>Gammaproteobacteria</taxon>
        <taxon>Lysobacterales</taxon>
        <taxon>Rhodanobacteraceae</taxon>
        <taxon>Rhodanobacter</taxon>
    </lineage>
</organism>
<gene>
    <name evidence="2" type="ORF">ACFYG5_02110</name>
</gene>
<evidence type="ECO:0000313" key="2">
    <source>
        <dbReference type="EMBL" id="XIA18961.1"/>
    </source>
</evidence>
<keyword evidence="1" id="KW-0732">Signal</keyword>
<proteinExistence type="predicted"/>
<name>A0AB74UQ90_9GAMM</name>
<protein>
    <submittedName>
        <fullName evidence="2">Uncharacterized protein</fullName>
    </submittedName>
</protein>
<feature type="signal peptide" evidence="1">
    <location>
        <begin position="1"/>
        <end position="21"/>
    </location>
</feature>
<evidence type="ECO:0000256" key="1">
    <source>
        <dbReference type="SAM" id="SignalP"/>
    </source>
</evidence>
<sequence>MKSILSTLVLAALVATSAARAQGNLRSAAETAVSAAAEVRASHDGSYSDLADPRSVASLPWGALIAFSGQHFGDVATFQRFGLHLDGLPRHDCVPFITQVAAHFDDIWIADAAPTAIGDSVYTSGHLDHSKLVSACRAHASLGFDLITH</sequence>
<accession>A0AB74UQ90</accession>
<reference evidence="2" key="1">
    <citation type="submission" date="2024-10" db="EMBL/GenBank/DDBJ databases">
        <authorList>
            <person name="Lesea H.P."/>
            <person name="Kuehl J.V."/>
            <person name="Chandonia J.-M."/>
        </authorList>
    </citation>
    <scope>NUCLEOTIDE SEQUENCE</scope>
    <source>
        <strain evidence="2">FW102-FHT14D07</strain>
    </source>
</reference>